<dbReference type="Gene3D" id="3.40.50.2020">
    <property type="match status" value="1"/>
</dbReference>
<protein>
    <recommendedName>
        <fullName evidence="2">Phosphoribosyltransferase domain-containing protein</fullName>
    </recommendedName>
</protein>
<dbReference type="EMBL" id="PEZL01000013">
    <property type="protein sequence ID" value="PIS13590.1"/>
    <property type="molecule type" value="Genomic_DNA"/>
</dbReference>
<evidence type="ECO:0000259" key="2">
    <source>
        <dbReference type="Pfam" id="PF00156"/>
    </source>
</evidence>
<comment type="caution">
    <text evidence="3">The sequence shown here is derived from an EMBL/GenBank/DDBJ whole genome shotgun (WGS) entry which is preliminary data.</text>
</comment>
<sequence length="166" mass="18904">KIRQHWRGFNQAELLADEISKEIKIPVLNNIIFRIKNTKSQVKKGKKEKRQINIQGAFQVNDKYKNLVFVQNSPFCHPDDITCHPAVLRDLVSGFRVTRPNDCRRPVGREHGMTKIEHGMTDINLENKKILLVDDVFTTGSTMQEVAKVLKQASAGEVWGLVITKG</sequence>
<dbReference type="InterPro" id="IPR000836">
    <property type="entry name" value="PRTase_dom"/>
</dbReference>
<dbReference type="PANTHER" id="PTHR47505">
    <property type="entry name" value="DNA UTILIZATION PROTEIN YHGH"/>
    <property type="match status" value="1"/>
</dbReference>
<proteinExistence type="inferred from homology"/>
<dbReference type="InterPro" id="IPR051910">
    <property type="entry name" value="ComF/GntX_DNA_util-trans"/>
</dbReference>
<dbReference type="InterPro" id="IPR029057">
    <property type="entry name" value="PRTase-like"/>
</dbReference>
<feature type="non-terminal residue" evidence="3">
    <location>
        <position position="1"/>
    </location>
</feature>
<comment type="similarity">
    <text evidence="1">Belongs to the ComF/GntX family.</text>
</comment>
<feature type="domain" description="Phosphoribosyltransferase" evidence="2">
    <location>
        <begin position="123"/>
        <end position="158"/>
    </location>
</feature>
<dbReference type="Proteomes" id="UP000230353">
    <property type="component" value="Unassembled WGS sequence"/>
</dbReference>
<evidence type="ECO:0000256" key="1">
    <source>
        <dbReference type="ARBA" id="ARBA00008007"/>
    </source>
</evidence>
<dbReference type="SUPFAM" id="SSF53271">
    <property type="entry name" value="PRTase-like"/>
    <property type="match status" value="1"/>
</dbReference>
<dbReference type="CDD" id="cd06223">
    <property type="entry name" value="PRTases_typeI"/>
    <property type="match status" value="1"/>
</dbReference>
<evidence type="ECO:0000313" key="3">
    <source>
        <dbReference type="EMBL" id="PIS13590.1"/>
    </source>
</evidence>
<evidence type="ECO:0000313" key="4">
    <source>
        <dbReference type="Proteomes" id="UP000230353"/>
    </source>
</evidence>
<gene>
    <name evidence="3" type="ORF">COT67_00975</name>
</gene>
<dbReference type="AlphaFoldDB" id="A0A2H0WLS5"/>
<name>A0A2H0WLS5_9BACT</name>
<reference evidence="4" key="1">
    <citation type="submission" date="2017-09" db="EMBL/GenBank/DDBJ databases">
        <title>Depth-based differentiation of microbial function through sediment-hosted aquifers and enrichment of novel symbionts in the deep terrestrial subsurface.</title>
        <authorList>
            <person name="Probst A.J."/>
            <person name="Ladd B."/>
            <person name="Jarett J.K."/>
            <person name="Geller-Mcgrath D.E."/>
            <person name="Sieber C.M.K."/>
            <person name="Emerson J.B."/>
            <person name="Anantharaman K."/>
            <person name="Thomas B.C."/>
            <person name="Malmstrom R."/>
            <person name="Stieglmeier M."/>
            <person name="Klingl A."/>
            <person name="Woyke T."/>
            <person name="Ryan C.M."/>
            <person name="Banfield J.F."/>
        </authorList>
    </citation>
    <scope>NUCLEOTIDE SEQUENCE [LARGE SCALE GENOMIC DNA]</scope>
</reference>
<organism evidence="3 4">
    <name type="scientific">Candidatus Tagabacteria bacterium CG09_land_8_20_14_0_10_41_14</name>
    <dbReference type="NCBI Taxonomy" id="1975021"/>
    <lineage>
        <taxon>Bacteria</taxon>
        <taxon>Candidatus Tagaibacteriota</taxon>
    </lineage>
</organism>
<dbReference type="Pfam" id="PF00156">
    <property type="entry name" value="Pribosyltran"/>
    <property type="match status" value="1"/>
</dbReference>
<dbReference type="PANTHER" id="PTHR47505:SF1">
    <property type="entry name" value="DNA UTILIZATION PROTEIN YHGH"/>
    <property type="match status" value="1"/>
</dbReference>
<accession>A0A2H0WLS5</accession>